<keyword evidence="4" id="KW-1185">Reference proteome</keyword>
<evidence type="ECO:0000259" key="3">
    <source>
        <dbReference type="Pfam" id="PF01826"/>
    </source>
</evidence>
<keyword evidence="2" id="KW-1015">Disulfide bond</keyword>
<accession>A0A8B8HT08</accession>
<dbReference type="InterPro" id="IPR036084">
    <property type="entry name" value="Ser_inhib-like_sf"/>
</dbReference>
<dbReference type="Pfam" id="PF01826">
    <property type="entry name" value="TIL"/>
    <property type="match status" value="3"/>
</dbReference>
<dbReference type="PANTHER" id="PTHR23259">
    <property type="entry name" value="RIDDLE"/>
    <property type="match status" value="1"/>
</dbReference>
<dbReference type="Gene3D" id="2.10.25.10">
    <property type="entry name" value="Laminin"/>
    <property type="match status" value="3"/>
</dbReference>
<feature type="domain" description="TIL" evidence="3">
    <location>
        <begin position="252"/>
        <end position="304"/>
    </location>
</feature>
<protein>
    <submittedName>
        <fullName evidence="5">SCO-spondin-like</fullName>
    </submittedName>
</protein>
<reference evidence="5" key="1">
    <citation type="submission" date="2025-08" db="UniProtKB">
        <authorList>
            <consortium name="RefSeq"/>
        </authorList>
    </citation>
    <scope>IDENTIFICATION</scope>
    <source>
        <tissue evidence="5">Whole body</tissue>
    </source>
</reference>
<gene>
    <name evidence="5" type="primary">LOC113394779</name>
</gene>
<dbReference type="InterPro" id="IPR002919">
    <property type="entry name" value="TIL_dom"/>
</dbReference>
<proteinExistence type="predicted"/>
<name>A0A8B8HT08_VANTA</name>
<dbReference type="InterPro" id="IPR051368">
    <property type="entry name" value="SerProtInhib-TIL_Domain"/>
</dbReference>
<dbReference type="AlphaFoldDB" id="A0A8B8HT08"/>
<evidence type="ECO:0000256" key="2">
    <source>
        <dbReference type="ARBA" id="ARBA00023157"/>
    </source>
</evidence>
<dbReference type="OMA" id="APNNDES"/>
<feature type="domain" description="TIL" evidence="3">
    <location>
        <begin position="127"/>
        <end position="178"/>
    </location>
</feature>
<dbReference type="Proteomes" id="UP001652626">
    <property type="component" value="Chromosome 17"/>
</dbReference>
<dbReference type="CDD" id="cd19941">
    <property type="entry name" value="TIL"/>
    <property type="match status" value="3"/>
</dbReference>
<keyword evidence="1" id="KW-0646">Protease inhibitor</keyword>
<evidence type="ECO:0000256" key="1">
    <source>
        <dbReference type="ARBA" id="ARBA00022690"/>
    </source>
</evidence>
<dbReference type="SUPFAM" id="SSF57567">
    <property type="entry name" value="Serine protease inhibitors"/>
    <property type="match status" value="3"/>
</dbReference>
<dbReference type="OrthoDB" id="6236007at2759"/>
<dbReference type="GeneID" id="113394779"/>
<evidence type="ECO:0000313" key="5">
    <source>
        <dbReference type="RefSeq" id="XP_026487984.2"/>
    </source>
</evidence>
<organism evidence="4 5">
    <name type="scientific">Vanessa tameamea</name>
    <name type="common">Kamehameha butterfly</name>
    <dbReference type="NCBI Taxonomy" id="334116"/>
    <lineage>
        <taxon>Eukaryota</taxon>
        <taxon>Metazoa</taxon>
        <taxon>Ecdysozoa</taxon>
        <taxon>Arthropoda</taxon>
        <taxon>Hexapoda</taxon>
        <taxon>Insecta</taxon>
        <taxon>Pterygota</taxon>
        <taxon>Neoptera</taxon>
        <taxon>Endopterygota</taxon>
        <taxon>Lepidoptera</taxon>
        <taxon>Glossata</taxon>
        <taxon>Ditrysia</taxon>
        <taxon>Papilionoidea</taxon>
        <taxon>Nymphalidae</taxon>
        <taxon>Nymphalinae</taxon>
        <taxon>Vanessa</taxon>
    </lineage>
</organism>
<dbReference type="RefSeq" id="XP_026487984.2">
    <property type="nucleotide sequence ID" value="XM_026632199.2"/>
</dbReference>
<dbReference type="PANTHER" id="PTHR23259:SF70">
    <property type="entry name" value="ACCESSORY GLAND PROTEIN ACP62F-RELATED"/>
    <property type="match status" value="1"/>
</dbReference>
<sequence>MNMNTYICLSVVFYNVVIGNIANEVEMKQNTAGKSKINITLQKVERNYSDNITYDCSRNEVFKLCESCNESCENGTNVCTEPWGGCFCDKKSTEDKYNQCFKYEECSRLKRNDFPVTELPLPYELACGAHQVYSSCRRCDKTCSDPNPPCNSSCIAGCFCDDGYLKAPDGQCILLKNCPQAVITIGSNEPSIDECLPDEVFVWCGWCEGSCSEPTPQCPETTCTQGCLCRPPLLRHYSGLCVEEKDCLPRKCPYSNEEYTCHYGCEARCNAHACTRPRRCHLGCHCKRGLFRNEKGKCVPANECSKQNN</sequence>
<feature type="domain" description="TIL" evidence="3">
    <location>
        <begin position="195"/>
        <end position="247"/>
    </location>
</feature>
<evidence type="ECO:0000313" key="4">
    <source>
        <dbReference type="Proteomes" id="UP001652626"/>
    </source>
</evidence>
<dbReference type="GO" id="GO:0030414">
    <property type="term" value="F:peptidase inhibitor activity"/>
    <property type="evidence" value="ECO:0007669"/>
    <property type="project" value="UniProtKB-KW"/>
</dbReference>